<feature type="region of interest" description="Disordered" evidence="1">
    <location>
        <begin position="72"/>
        <end position="128"/>
    </location>
</feature>
<dbReference type="InterPro" id="IPR009091">
    <property type="entry name" value="RCC1/BLIP-II"/>
</dbReference>
<evidence type="ECO:0000313" key="3">
    <source>
        <dbReference type="Proteomes" id="UP000816034"/>
    </source>
</evidence>
<dbReference type="InterPro" id="IPR051553">
    <property type="entry name" value="Ran_GTPase-activating"/>
</dbReference>
<evidence type="ECO:0000313" key="2">
    <source>
        <dbReference type="EMBL" id="KAG2386959.1"/>
    </source>
</evidence>
<feature type="region of interest" description="Disordered" evidence="1">
    <location>
        <begin position="281"/>
        <end position="307"/>
    </location>
</feature>
<organism evidence="2 3">
    <name type="scientific">Naegleria lovaniensis</name>
    <name type="common">Amoeba</name>
    <dbReference type="NCBI Taxonomy" id="51637"/>
    <lineage>
        <taxon>Eukaryota</taxon>
        <taxon>Discoba</taxon>
        <taxon>Heterolobosea</taxon>
        <taxon>Tetramitia</taxon>
        <taxon>Eutetramitia</taxon>
        <taxon>Vahlkampfiidae</taxon>
        <taxon>Naegleria</taxon>
    </lineage>
</organism>
<dbReference type="Gene3D" id="2.130.10.30">
    <property type="entry name" value="Regulator of chromosome condensation 1/beta-lactamase-inhibitor protein II"/>
    <property type="match status" value="1"/>
</dbReference>
<dbReference type="PANTHER" id="PTHR45982">
    <property type="entry name" value="REGULATOR OF CHROMOSOME CONDENSATION"/>
    <property type="match status" value="1"/>
</dbReference>
<feature type="region of interest" description="Disordered" evidence="1">
    <location>
        <begin position="464"/>
        <end position="488"/>
    </location>
</feature>
<dbReference type="Pfam" id="PF13540">
    <property type="entry name" value="RCC1_2"/>
    <property type="match status" value="2"/>
</dbReference>
<dbReference type="AlphaFoldDB" id="A0AA88GWD1"/>
<dbReference type="GO" id="GO:0005737">
    <property type="term" value="C:cytoplasm"/>
    <property type="evidence" value="ECO:0007669"/>
    <property type="project" value="TreeGrafter"/>
</dbReference>
<comment type="caution">
    <text evidence="2">The sequence shown here is derived from an EMBL/GenBank/DDBJ whole genome shotgun (WGS) entry which is preliminary data.</text>
</comment>
<dbReference type="GO" id="GO:0005085">
    <property type="term" value="F:guanyl-nucleotide exchange factor activity"/>
    <property type="evidence" value="ECO:0007669"/>
    <property type="project" value="TreeGrafter"/>
</dbReference>
<feature type="compositionally biased region" description="Basic and acidic residues" evidence="1">
    <location>
        <begin position="96"/>
        <end position="110"/>
    </location>
</feature>
<feature type="compositionally biased region" description="Polar residues" evidence="1">
    <location>
        <begin position="23"/>
        <end position="42"/>
    </location>
</feature>
<protein>
    <submittedName>
        <fullName evidence="2">Uncharacterized protein</fullName>
    </submittedName>
</protein>
<dbReference type="Proteomes" id="UP000816034">
    <property type="component" value="Unassembled WGS sequence"/>
</dbReference>
<feature type="compositionally biased region" description="Polar residues" evidence="1">
    <location>
        <begin position="111"/>
        <end position="128"/>
    </location>
</feature>
<feature type="compositionally biased region" description="Low complexity" evidence="1">
    <location>
        <begin position="1"/>
        <end position="22"/>
    </location>
</feature>
<accession>A0AA88GWD1</accession>
<keyword evidence="3" id="KW-1185">Reference proteome</keyword>
<sequence>MFFRISPSVSTPPRQPSSSSSSNNNHQPTTTAHSNSLRSKQIQEQHAMIASNIISGGVTSGSNVMSDIYSPQTSPFELSSSSSSPPTCSPTLYINRQEDSAQLRRRRDTDALTSMENTTPQGSDKGTALSLSFSNVSMAVVNNQQSKKRKMDISTDDSSTIQNQLDSNAEFELDTSFEMKMSKVLGSFDDQMDISPTTPKHEKSLKNFKDDYKGPRFDSTNRTIAKYGEDNRVFIVGLLGYDFSENDLEVTPTNDTNGNLQRLKQMFANLFNNQIAPLWTSNAPPTSSTATTTTINTTTGTTSTLSTNSTTNQMVHHNNHHDDHATIHGDPAKECAIISRWREVPQLRNTRIKQLSCGGYHVLILTDNHEVYGSGWNKYGQCSTRKFGSSSKVFKTRNERGEIEYCEVQPFHKIEFPEKIVSLNASGRHSLFISETGRVYGSGCNLHGRMGSEFIDIPQIQQHNSSNPEEMSLHGGSHSGSSTTFESENASGIFSPKLLGGI</sequence>
<reference evidence="2 3" key="1">
    <citation type="journal article" date="2018" name="BMC Genomics">
        <title>The genome of Naegleria lovaniensis, the basis for a comparative approach to unravel pathogenicity factors of the human pathogenic amoeba N. fowleri.</title>
        <authorList>
            <person name="Liechti N."/>
            <person name="Schurch N."/>
            <person name="Bruggmann R."/>
            <person name="Wittwer M."/>
        </authorList>
    </citation>
    <scope>NUCLEOTIDE SEQUENCE [LARGE SCALE GENOMIC DNA]</scope>
    <source>
        <strain evidence="2 3">ATCC 30569</strain>
    </source>
</reference>
<dbReference type="PANTHER" id="PTHR45982:SF1">
    <property type="entry name" value="REGULATOR OF CHROMOSOME CONDENSATION"/>
    <property type="match status" value="1"/>
</dbReference>
<feature type="region of interest" description="Disordered" evidence="1">
    <location>
        <begin position="1"/>
        <end position="42"/>
    </location>
</feature>
<proteinExistence type="predicted"/>
<dbReference type="SUPFAM" id="SSF50985">
    <property type="entry name" value="RCC1/BLIP-II"/>
    <property type="match status" value="1"/>
</dbReference>
<dbReference type="EMBL" id="PYSW02000014">
    <property type="protein sequence ID" value="KAG2386959.1"/>
    <property type="molecule type" value="Genomic_DNA"/>
</dbReference>
<dbReference type="RefSeq" id="XP_044550951.1">
    <property type="nucleotide sequence ID" value="XM_044691362.1"/>
</dbReference>
<name>A0AA88GWD1_NAELO</name>
<gene>
    <name evidence="2" type="ORF">C9374_001994</name>
</gene>
<feature type="compositionally biased region" description="Low complexity" evidence="1">
    <location>
        <begin position="473"/>
        <end position="482"/>
    </location>
</feature>
<dbReference type="GeneID" id="68094450"/>
<evidence type="ECO:0000256" key="1">
    <source>
        <dbReference type="SAM" id="MobiDB-lite"/>
    </source>
</evidence>
<feature type="compositionally biased region" description="Low complexity" evidence="1">
    <location>
        <begin position="72"/>
        <end position="91"/>
    </location>
</feature>